<sequence>MKQIIFFVLVAFLLIGLYFNFFFTPDTALQQAEIDQDSESVEDTETDEEAVDEELEEEPEEDVEEADPDEELSDDESENEEESEEESENEEESEEEVEYNTTFQNEELNALYQEKVDNGETLNISLQLPPYFNADALIERLNEAFDDENINFESESLEASSLNLSSIFVDNSFDVVMFNAMQVTDFDIQILHNRTLGNIEQVYQDLVNQEFIVYLIGDPDIYENENLSEALEDDYEYFTDNDFNYIHLNDTAEGLFENQLNEATLDNVADTFYETLAE</sequence>
<evidence type="ECO:0000256" key="1">
    <source>
        <dbReference type="SAM" id="MobiDB-lite"/>
    </source>
</evidence>
<proteinExistence type="predicted"/>
<evidence type="ECO:0000313" key="3">
    <source>
        <dbReference type="Proteomes" id="UP000243605"/>
    </source>
</evidence>
<evidence type="ECO:0000313" key="2">
    <source>
        <dbReference type="EMBL" id="SEW11702.1"/>
    </source>
</evidence>
<accession>A0A662Z5Z0</accession>
<protein>
    <submittedName>
        <fullName evidence="2">Uncharacterized protein</fullName>
    </submittedName>
</protein>
<dbReference type="RefSeq" id="WP_180366273.1">
    <property type="nucleotide sequence ID" value="NZ_FOIT01000005.1"/>
</dbReference>
<reference evidence="2 3" key="1">
    <citation type="submission" date="2016-10" db="EMBL/GenBank/DDBJ databases">
        <authorList>
            <person name="Varghese N."/>
            <person name="Submissions S."/>
        </authorList>
    </citation>
    <scope>NUCLEOTIDE SEQUENCE [LARGE SCALE GENOMIC DNA]</scope>
    <source>
        <strain evidence="2 3">IBRC-M10081</strain>
    </source>
</reference>
<dbReference type="EMBL" id="FOIT01000005">
    <property type="protein sequence ID" value="SEW11702.1"/>
    <property type="molecule type" value="Genomic_DNA"/>
</dbReference>
<feature type="compositionally biased region" description="Acidic residues" evidence="1">
    <location>
        <begin position="34"/>
        <end position="98"/>
    </location>
</feature>
<dbReference type="Proteomes" id="UP000243605">
    <property type="component" value="Unassembled WGS sequence"/>
</dbReference>
<name>A0A662Z5Z0_9STAP</name>
<feature type="region of interest" description="Disordered" evidence="1">
    <location>
        <begin position="33"/>
        <end position="101"/>
    </location>
</feature>
<keyword evidence="3" id="KW-1185">Reference proteome</keyword>
<gene>
    <name evidence="2" type="ORF">SAMN05192557_1699</name>
</gene>
<dbReference type="AlphaFoldDB" id="A0A662Z5Z0"/>
<organism evidence="2 3">
    <name type="scientific">Aliicoccus persicus</name>
    <dbReference type="NCBI Taxonomy" id="930138"/>
    <lineage>
        <taxon>Bacteria</taxon>
        <taxon>Bacillati</taxon>
        <taxon>Bacillota</taxon>
        <taxon>Bacilli</taxon>
        <taxon>Bacillales</taxon>
        <taxon>Staphylococcaceae</taxon>
        <taxon>Aliicoccus</taxon>
    </lineage>
</organism>